<evidence type="ECO:0000256" key="1">
    <source>
        <dbReference type="ARBA" id="ARBA00004842"/>
    </source>
</evidence>
<evidence type="ECO:0000256" key="8">
    <source>
        <dbReference type="ARBA" id="ARBA00022840"/>
    </source>
</evidence>
<keyword evidence="6 11" id="KW-0547">Nucleotide-binding</keyword>
<comment type="catalytic activity">
    <reaction evidence="10 11">
        <text>shikimate + ATP = 3-phosphoshikimate + ADP + H(+)</text>
        <dbReference type="Rhea" id="RHEA:13121"/>
        <dbReference type="ChEBI" id="CHEBI:15378"/>
        <dbReference type="ChEBI" id="CHEBI:30616"/>
        <dbReference type="ChEBI" id="CHEBI:36208"/>
        <dbReference type="ChEBI" id="CHEBI:145989"/>
        <dbReference type="ChEBI" id="CHEBI:456216"/>
        <dbReference type="EC" id="2.7.1.71"/>
    </reaction>
</comment>
<dbReference type="InterPro" id="IPR036291">
    <property type="entry name" value="NAD(P)-bd_dom_sf"/>
</dbReference>
<comment type="pathway">
    <text evidence="2">Metabolic intermediate biosynthesis; chorismate biosynthesis; chorismate from D-erythrose 4-phosphate and phosphoenolpyruvate: step 4/7.</text>
</comment>
<comment type="subcellular location">
    <subcellularLocation>
        <location evidence="11">Cytoplasm</location>
    </subcellularLocation>
</comment>
<dbReference type="InterPro" id="IPR031322">
    <property type="entry name" value="Shikimate/glucono_kinase"/>
</dbReference>
<dbReference type="EMBL" id="NDYC01000031">
    <property type="protein sequence ID" value="OXZ26877.1"/>
    <property type="molecule type" value="Genomic_DNA"/>
</dbReference>
<evidence type="ECO:0000256" key="11">
    <source>
        <dbReference type="HAMAP-Rule" id="MF_00109"/>
    </source>
</evidence>
<feature type="domain" description="SDH C-terminal" evidence="13">
    <location>
        <begin position="208"/>
        <end position="237"/>
    </location>
</feature>
<evidence type="ECO:0000259" key="13">
    <source>
        <dbReference type="Pfam" id="PF18317"/>
    </source>
</evidence>
<comment type="cofactor">
    <cofactor evidence="11">
        <name>Mg(2+)</name>
        <dbReference type="ChEBI" id="CHEBI:18420"/>
    </cofactor>
    <text evidence="11">Binds 1 Mg(2+) ion per subunit.</text>
</comment>
<dbReference type="EC" id="2.7.1.71" evidence="3 11"/>
<evidence type="ECO:0000256" key="6">
    <source>
        <dbReference type="ARBA" id="ARBA00022741"/>
    </source>
</evidence>
<evidence type="ECO:0000256" key="9">
    <source>
        <dbReference type="ARBA" id="ARBA00023141"/>
    </source>
</evidence>
<keyword evidence="11" id="KW-0460">Magnesium</keyword>
<reference evidence="15" key="1">
    <citation type="submission" date="2017-04" db="EMBL/GenBank/DDBJ databases">
        <title>Finegoldia magna isolated from orthopedic joint implant-associated infections.</title>
        <authorList>
            <person name="Bjorklund S."/>
            <person name="Bruggemann H."/>
            <person name="Jensen A."/>
            <person name="Hellmark B."/>
            <person name="Soderquist B."/>
        </authorList>
    </citation>
    <scope>NUCLEOTIDE SEQUENCE [LARGE SCALE GENOMIC DNA]</scope>
    <source>
        <strain evidence="15">CCUG 54800</strain>
    </source>
</reference>
<feature type="binding site" evidence="11">
    <location>
        <position position="276"/>
    </location>
    <ligand>
        <name>substrate</name>
    </ligand>
</feature>
<feature type="binding site" evidence="11">
    <location>
        <begin position="254"/>
        <end position="259"/>
    </location>
    <ligand>
        <name>ATP</name>
        <dbReference type="ChEBI" id="CHEBI:30616"/>
    </ligand>
</feature>
<dbReference type="PANTHER" id="PTHR21089">
    <property type="entry name" value="SHIKIMATE DEHYDROGENASE"/>
    <property type="match status" value="1"/>
</dbReference>
<comment type="caution">
    <text evidence="14">The sequence shown here is derived from an EMBL/GenBank/DDBJ whole genome shotgun (WGS) entry which is preliminary data.</text>
</comment>
<evidence type="ECO:0000256" key="10">
    <source>
        <dbReference type="ARBA" id="ARBA00048567"/>
    </source>
</evidence>
<comment type="pathway">
    <text evidence="1 11">Metabolic intermediate biosynthesis; chorismate biosynthesis; chorismate from D-erythrose 4-phosphate and phosphoenolpyruvate: step 5/7.</text>
</comment>
<dbReference type="GO" id="GO:0009073">
    <property type="term" value="P:aromatic amino acid family biosynthetic process"/>
    <property type="evidence" value="ECO:0007669"/>
    <property type="project" value="UniProtKB-KW"/>
</dbReference>
<dbReference type="CDD" id="cd01065">
    <property type="entry name" value="NAD_bind_Shikimate_DH"/>
    <property type="match status" value="1"/>
</dbReference>
<dbReference type="GO" id="GO:0008652">
    <property type="term" value="P:amino acid biosynthetic process"/>
    <property type="evidence" value="ECO:0007669"/>
    <property type="project" value="UniProtKB-KW"/>
</dbReference>
<dbReference type="RefSeq" id="WP_094206076.1">
    <property type="nucleotide sequence ID" value="NZ_JAPJPX010000002.1"/>
</dbReference>
<dbReference type="PROSITE" id="PS01128">
    <property type="entry name" value="SHIKIMATE_KINASE"/>
    <property type="match status" value="1"/>
</dbReference>
<feature type="domain" description="Shikimate dehydrogenase substrate binding N-terminal" evidence="12">
    <location>
        <begin position="5"/>
        <end position="77"/>
    </location>
</feature>
<dbReference type="InterPro" id="IPR022893">
    <property type="entry name" value="Shikimate_DH_fam"/>
</dbReference>
<keyword evidence="7 11" id="KW-0418">Kinase</keyword>
<feature type="binding site" evidence="11">
    <location>
        <position position="299"/>
    </location>
    <ligand>
        <name>substrate</name>
    </ligand>
</feature>
<evidence type="ECO:0000259" key="12">
    <source>
        <dbReference type="Pfam" id="PF08501"/>
    </source>
</evidence>
<dbReference type="SUPFAM" id="SSF51735">
    <property type="entry name" value="NAD(P)-binding Rossmann-fold domains"/>
    <property type="match status" value="1"/>
</dbReference>
<dbReference type="GO" id="GO:0004765">
    <property type="term" value="F:shikimate kinase activity"/>
    <property type="evidence" value="ECO:0007669"/>
    <property type="project" value="UniProtKB-UniRule"/>
</dbReference>
<evidence type="ECO:0000256" key="7">
    <source>
        <dbReference type="ARBA" id="ARBA00022777"/>
    </source>
</evidence>
<dbReference type="InterPro" id="IPR000623">
    <property type="entry name" value="Shikimate_kinase/TSH1"/>
</dbReference>
<keyword evidence="9 11" id="KW-0057">Aromatic amino acid biosynthesis</keyword>
<dbReference type="Gene3D" id="3.40.50.300">
    <property type="entry name" value="P-loop containing nucleotide triphosphate hydrolases"/>
    <property type="match status" value="1"/>
</dbReference>
<dbReference type="SUPFAM" id="SSF53223">
    <property type="entry name" value="Aminoacid dehydrogenase-like, N-terminal domain"/>
    <property type="match status" value="1"/>
</dbReference>
<gene>
    <name evidence="11" type="primary">aroK</name>
    <name evidence="14" type="ORF">B9N49_06870</name>
</gene>
<keyword evidence="11" id="KW-0963">Cytoplasm</keyword>
<evidence type="ECO:0000313" key="14">
    <source>
        <dbReference type="EMBL" id="OXZ26877.1"/>
    </source>
</evidence>
<evidence type="ECO:0000256" key="2">
    <source>
        <dbReference type="ARBA" id="ARBA00004871"/>
    </source>
</evidence>
<dbReference type="Pfam" id="PF01202">
    <property type="entry name" value="SKI"/>
    <property type="match status" value="1"/>
</dbReference>
<dbReference type="CDD" id="cd00464">
    <property type="entry name" value="SK"/>
    <property type="match status" value="1"/>
</dbReference>
<feature type="binding site" evidence="11">
    <location>
        <position position="321"/>
    </location>
    <ligand>
        <name>substrate</name>
    </ligand>
</feature>
<dbReference type="GO" id="GO:0019632">
    <property type="term" value="P:shikimate metabolic process"/>
    <property type="evidence" value="ECO:0007669"/>
    <property type="project" value="TreeGrafter"/>
</dbReference>
<dbReference type="Proteomes" id="UP000215413">
    <property type="component" value="Unassembled WGS sequence"/>
</dbReference>
<comment type="similarity">
    <text evidence="11">Belongs to the shikimate kinase family.</text>
</comment>
<dbReference type="GO" id="GO:0005524">
    <property type="term" value="F:ATP binding"/>
    <property type="evidence" value="ECO:0007669"/>
    <property type="project" value="UniProtKB-UniRule"/>
</dbReference>
<dbReference type="InterPro" id="IPR046346">
    <property type="entry name" value="Aminoacid_DH-like_N_sf"/>
</dbReference>
<protein>
    <recommendedName>
        <fullName evidence="3 11">Shikimate kinase</fullName>
        <shortName evidence="11">SK</shortName>
        <ecNumber evidence="3 11">2.7.1.71</ecNumber>
    </recommendedName>
</protein>
<keyword evidence="4 11" id="KW-0028">Amino-acid biosynthesis</keyword>
<dbReference type="Gene3D" id="3.40.50.720">
    <property type="entry name" value="NAD(P)-binding Rossmann-like Domain"/>
    <property type="match status" value="1"/>
</dbReference>
<feature type="binding site" evidence="11">
    <location>
        <position position="369"/>
    </location>
    <ligand>
        <name>substrate</name>
    </ligand>
</feature>
<dbReference type="Pfam" id="PF18317">
    <property type="entry name" value="SDH_C"/>
    <property type="match status" value="1"/>
</dbReference>
<keyword evidence="11" id="KW-0479">Metal-binding</keyword>
<dbReference type="SUPFAM" id="SSF52540">
    <property type="entry name" value="P-loop containing nucleoside triphosphate hydrolases"/>
    <property type="match status" value="1"/>
</dbReference>
<dbReference type="HAMAP" id="MF_00109">
    <property type="entry name" value="Shikimate_kinase"/>
    <property type="match status" value="1"/>
</dbReference>
<organism evidence="14 15">
    <name type="scientific">Finegoldia magna</name>
    <name type="common">Peptostreptococcus magnus</name>
    <dbReference type="NCBI Taxonomy" id="1260"/>
    <lineage>
        <taxon>Bacteria</taxon>
        <taxon>Bacillati</taxon>
        <taxon>Bacillota</taxon>
        <taxon>Tissierellia</taxon>
        <taxon>Tissierellales</taxon>
        <taxon>Peptoniphilaceae</taxon>
        <taxon>Finegoldia</taxon>
    </lineage>
</organism>
<dbReference type="InterPro" id="IPR013708">
    <property type="entry name" value="Shikimate_DH-bd_N"/>
</dbReference>
<evidence type="ECO:0000256" key="4">
    <source>
        <dbReference type="ARBA" id="ARBA00022605"/>
    </source>
</evidence>
<dbReference type="Gene3D" id="3.40.50.10860">
    <property type="entry name" value="Leucine Dehydrogenase, chain A, domain 1"/>
    <property type="match status" value="1"/>
</dbReference>
<comment type="function">
    <text evidence="11">Catalyzes the specific phosphorylation of the 3-hydroxyl group of shikimic acid using ATP as a cosubstrate.</text>
</comment>
<dbReference type="InterPro" id="IPR041121">
    <property type="entry name" value="SDH_C"/>
</dbReference>
<dbReference type="PRINTS" id="PR01100">
    <property type="entry name" value="SHIKIMTKNASE"/>
</dbReference>
<comment type="subunit">
    <text evidence="11">Monomer.</text>
</comment>
<dbReference type="UniPathway" id="UPA00053">
    <property type="reaction ID" value="UER00088"/>
</dbReference>
<evidence type="ECO:0000256" key="3">
    <source>
        <dbReference type="ARBA" id="ARBA00012154"/>
    </source>
</evidence>
<sequence>MKYGLLGKSLKHSYSKEIHELLGYYKYEYFEEDDLDKFFKRKDINGINVTIPYKEDVIKYLDEMSEDAKKIGCVNTIKFSDTIKGYNTDIDGMEYMISRIVDLKGKEVVILGDGATSKTAVECAKRLQARTIKVISRKGEHKFEDVDYYKNCDVLINATPVGMYPNNLKSVIKLGKIRPEAVFDVIYNPNKTSLLMDCDRLKIPNDNGLRMLVYQAVKACEIFTSKKIDDDVVENIVQKIRTKNMNIALVGMPGSGKSTVAKIIAKNTDKKLVDIDKIITQRYGNINDIFAVQGEKYFRKIESEVLEEFSKEKNLVIATGGGAVTVKKNFYYLHQNSVVYWIDRPNSKLSRKNRPIYKTNTMREIRQNRNYLYRRFSDKYFNNYNAKITAKLIVEDFNETIYY</sequence>
<evidence type="ECO:0000313" key="15">
    <source>
        <dbReference type="Proteomes" id="UP000215413"/>
    </source>
</evidence>
<dbReference type="Pfam" id="PF08501">
    <property type="entry name" value="Shikimate_dh_N"/>
    <property type="match status" value="1"/>
</dbReference>
<dbReference type="InterPro" id="IPR027417">
    <property type="entry name" value="P-loop_NTPase"/>
</dbReference>
<dbReference type="PANTHER" id="PTHR21089:SF1">
    <property type="entry name" value="BIFUNCTIONAL 3-DEHYDROQUINATE DEHYDRATASE_SHIKIMATE DEHYDROGENASE, CHLOROPLASTIC"/>
    <property type="match status" value="1"/>
</dbReference>
<keyword evidence="8 11" id="KW-0067">ATP-binding</keyword>
<dbReference type="AlphaFoldDB" id="A0A233V3A0"/>
<dbReference type="GO" id="GO:0004764">
    <property type="term" value="F:shikimate 3-dehydrogenase (NADP+) activity"/>
    <property type="evidence" value="ECO:0007669"/>
    <property type="project" value="InterPro"/>
</dbReference>
<name>A0A233V3A0_FINMA</name>
<keyword evidence="5 11" id="KW-0808">Transferase</keyword>
<feature type="binding site" evidence="11">
    <location>
        <position position="258"/>
    </location>
    <ligand>
        <name>Mg(2+)</name>
        <dbReference type="ChEBI" id="CHEBI:18420"/>
    </ligand>
</feature>
<accession>A0A233V3A0</accession>
<dbReference type="GO" id="GO:0005737">
    <property type="term" value="C:cytoplasm"/>
    <property type="evidence" value="ECO:0007669"/>
    <property type="project" value="UniProtKB-SubCell"/>
</dbReference>
<feature type="binding site" evidence="11">
    <location>
        <position position="354"/>
    </location>
    <ligand>
        <name>ATP</name>
        <dbReference type="ChEBI" id="CHEBI:30616"/>
    </ligand>
</feature>
<dbReference type="InterPro" id="IPR023000">
    <property type="entry name" value="Shikimate_kinase_CS"/>
</dbReference>
<comment type="caution">
    <text evidence="11">Lacks conserved residue(s) required for the propagation of feature annotation.</text>
</comment>
<dbReference type="GO" id="GO:0000287">
    <property type="term" value="F:magnesium ion binding"/>
    <property type="evidence" value="ECO:0007669"/>
    <property type="project" value="UniProtKB-UniRule"/>
</dbReference>
<evidence type="ECO:0000256" key="5">
    <source>
        <dbReference type="ARBA" id="ARBA00022679"/>
    </source>
</evidence>
<dbReference type="GO" id="GO:0009423">
    <property type="term" value="P:chorismate biosynthetic process"/>
    <property type="evidence" value="ECO:0007669"/>
    <property type="project" value="UniProtKB-UniRule"/>
</dbReference>
<proteinExistence type="inferred from homology"/>